<evidence type="ECO:0000256" key="1">
    <source>
        <dbReference type="ARBA" id="ARBA00008965"/>
    </source>
</evidence>
<dbReference type="AlphaFoldDB" id="A0AAP0M6X4"/>
<keyword evidence="2" id="KW-0732">Signal</keyword>
<evidence type="ECO:0000313" key="5">
    <source>
        <dbReference type="Proteomes" id="UP001428341"/>
    </source>
</evidence>
<feature type="signal peptide" evidence="2">
    <location>
        <begin position="1"/>
        <end position="32"/>
    </location>
</feature>
<comment type="similarity">
    <text evidence="1">Belongs to the plant LTP family. PEARLI1 subfamily.</text>
</comment>
<feature type="chain" id="PRO_5042935226" description="Hydrophobic seed protein domain-containing protein" evidence="2">
    <location>
        <begin position="33"/>
        <end position="148"/>
    </location>
</feature>
<organism evidence="4 5">
    <name type="scientific">Citrus x changshan-huyou</name>
    <dbReference type="NCBI Taxonomy" id="2935761"/>
    <lineage>
        <taxon>Eukaryota</taxon>
        <taxon>Viridiplantae</taxon>
        <taxon>Streptophyta</taxon>
        <taxon>Embryophyta</taxon>
        <taxon>Tracheophyta</taxon>
        <taxon>Spermatophyta</taxon>
        <taxon>Magnoliopsida</taxon>
        <taxon>eudicotyledons</taxon>
        <taxon>Gunneridae</taxon>
        <taxon>Pentapetalae</taxon>
        <taxon>rosids</taxon>
        <taxon>malvids</taxon>
        <taxon>Sapindales</taxon>
        <taxon>Rutaceae</taxon>
        <taxon>Aurantioideae</taxon>
        <taxon>Citrus</taxon>
    </lineage>
</organism>
<reference evidence="4 5" key="1">
    <citation type="submission" date="2024-05" db="EMBL/GenBank/DDBJ databases">
        <title>Haplotype-resolved chromosome-level genome assembly of Huyou (Citrus changshanensis).</title>
        <authorList>
            <person name="Miao C."/>
            <person name="Chen W."/>
            <person name="Wu Y."/>
            <person name="Wang L."/>
            <person name="Zhao S."/>
            <person name="Grierson D."/>
            <person name="Xu C."/>
            <person name="Chen K."/>
        </authorList>
    </citation>
    <scope>NUCLEOTIDE SEQUENCE [LARGE SCALE GENOMIC DNA]</scope>
    <source>
        <strain evidence="4">01-14</strain>
        <tissue evidence="4">Leaf</tissue>
    </source>
</reference>
<dbReference type="PANTHER" id="PTHR31731">
    <property type="match status" value="1"/>
</dbReference>
<dbReference type="InterPro" id="IPR051636">
    <property type="entry name" value="Plant_LTP/defense-related"/>
</dbReference>
<evidence type="ECO:0000313" key="4">
    <source>
        <dbReference type="EMBL" id="KAK9198433.1"/>
    </source>
</evidence>
<dbReference type="Proteomes" id="UP001428341">
    <property type="component" value="Unassembled WGS sequence"/>
</dbReference>
<feature type="domain" description="Hydrophobic seed protein" evidence="3">
    <location>
        <begin position="66"/>
        <end position="148"/>
    </location>
</feature>
<comment type="caution">
    <text evidence="4">The sequence shown here is derived from an EMBL/GenBank/DDBJ whole genome shotgun (WGS) entry which is preliminary data.</text>
</comment>
<dbReference type="SUPFAM" id="SSF47699">
    <property type="entry name" value="Bifunctional inhibitor/lipid-transfer protein/seed storage 2S albumin"/>
    <property type="match status" value="1"/>
</dbReference>
<dbReference type="CDD" id="cd01958">
    <property type="entry name" value="HPS_like"/>
    <property type="match status" value="1"/>
</dbReference>
<sequence length="148" mass="15695">MASKGSASIATIFLSVNILLFSLLTFIPSSAADCQPDDFLKLRACADALRLLSLNIEARRTVPGNCPPDALKLKVCADVLGAIVLKLPAPQHESCSPIGNLVRLNAVACLSTSLHVNVLNLIKLDVPIDSSLLLNHCDVSSTNEFKCA</sequence>
<dbReference type="InterPro" id="IPR036312">
    <property type="entry name" value="Bifun_inhib/LTP/seed_sf"/>
</dbReference>
<dbReference type="Gene3D" id="1.10.110.10">
    <property type="entry name" value="Plant lipid-transfer and hydrophobic proteins"/>
    <property type="match status" value="1"/>
</dbReference>
<dbReference type="InterPro" id="IPR027923">
    <property type="entry name" value="Hydrophob_seed_dom"/>
</dbReference>
<dbReference type="EMBL" id="JBCGBO010000005">
    <property type="protein sequence ID" value="KAK9198433.1"/>
    <property type="molecule type" value="Genomic_DNA"/>
</dbReference>
<dbReference type="Pfam" id="PF14547">
    <property type="entry name" value="Hydrophob_seed"/>
    <property type="match status" value="1"/>
</dbReference>
<gene>
    <name evidence="4" type="ORF">WN944_013617</name>
</gene>
<keyword evidence="5" id="KW-1185">Reference proteome</keyword>
<name>A0AAP0M6X4_9ROSI</name>
<accession>A0AAP0M6X4</accession>
<evidence type="ECO:0000259" key="3">
    <source>
        <dbReference type="Pfam" id="PF14547"/>
    </source>
</evidence>
<proteinExistence type="inferred from homology"/>
<evidence type="ECO:0000256" key="2">
    <source>
        <dbReference type="SAM" id="SignalP"/>
    </source>
</evidence>
<protein>
    <recommendedName>
        <fullName evidence="3">Hydrophobic seed protein domain-containing protein</fullName>
    </recommendedName>
</protein>